<comment type="caution">
    <text evidence="1">The sequence shown here is derived from an EMBL/GenBank/DDBJ whole genome shotgun (WGS) entry which is preliminary data.</text>
</comment>
<protein>
    <submittedName>
        <fullName evidence="1">Uncharacterized protein</fullName>
    </submittedName>
</protein>
<dbReference type="EMBL" id="CYRY02043640">
    <property type="protein sequence ID" value="VCX38190.1"/>
    <property type="molecule type" value="Genomic_DNA"/>
</dbReference>
<evidence type="ECO:0000313" key="2">
    <source>
        <dbReference type="Proteomes" id="UP000269945"/>
    </source>
</evidence>
<proteinExistence type="predicted"/>
<dbReference type="AlphaFoldDB" id="A0A9X9M775"/>
<gene>
    <name evidence="1" type="ORF">BN2614_LOCUS2</name>
</gene>
<accession>A0A9X9M775</accession>
<dbReference type="Proteomes" id="UP000269945">
    <property type="component" value="Unassembled WGS sequence"/>
</dbReference>
<sequence>KELVFYILFKLTHFAVYKTAPWCLKGEVLIAINVPICAFRDCPWWRLGSEPKLQLGPEDPQCMRYK</sequence>
<evidence type="ECO:0000313" key="1">
    <source>
        <dbReference type="EMBL" id="VCX38190.1"/>
    </source>
</evidence>
<keyword evidence="2" id="KW-1185">Reference proteome</keyword>
<feature type="non-terminal residue" evidence="1">
    <location>
        <position position="1"/>
    </location>
</feature>
<name>A0A9X9M775_GULGU</name>
<organism evidence="1 2">
    <name type="scientific">Gulo gulo</name>
    <name type="common">Wolverine</name>
    <name type="synonym">Gluton</name>
    <dbReference type="NCBI Taxonomy" id="48420"/>
    <lineage>
        <taxon>Eukaryota</taxon>
        <taxon>Metazoa</taxon>
        <taxon>Chordata</taxon>
        <taxon>Craniata</taxon>
        <taxon>Vertebrata</taxon>
        <taxon>Euteleostomi</taxon>
        <taxon>Mammalia</taxon>
        <taxon>Eutheria</taxon>
        <taxon>Laurasiatheria</taxon>
        <taxon>Carnivora</taxon>
        <taxon>Caniformia</taxon>
        <taxon>Musteloidea</taxon>
        <taxon>Mustelidae</taxon>
        <taxon>Guloninae</taxon>
        <taxon>Gulo</taxon>
    </lineage>
</organism>
<reference evidence="1 2" key="1">
    <citation type="submission" date="2018-10" db="EMBL/GenBank/DDBJ databases">
        <authorList>
            <person name="Ekblom R."/>
            <person name="Jareborg N."/>
        </authorList>
    </citation>
    <scope>NUCLEOTIDE SEQUENCE [LARGE SCALE GENOMIC DNA]</scope>
    <source>
        <tissue evidence="1">Muscle</tissue>
    </source>
</reference>